<evidence type="ECO:0000313" key="10">
    <source>
        <dbReference type="Proteomes" id="UP000052978"/>
    </source>
</evidence>
<evidence type="ECO:0000256" key="7">
    <source>
        <dbReference type="ARBA" id="ARBA00023180"/>
    </source>
</evidence>
<evidence type="ECO:0000256" key="3">
    <source>
        <dbReference type="ARBA" id="ARBA00022622"/>
    </source>
</evidence>
<proteinExistence type="predicted"/>
<dbReference type="Proteomes" id="UP000052978">
    <property type="component" value="Unassembled WGS sequence"/>
</dbReference>
<keyword evidence="2" id="KW-1003">Cell membrane</keyword>
<evidence type="ECO:0000256" key="4">
    <source>
        <dbReference type="ARBA" id="ARBA00022729"/>
    </source>
</evidence>
<dbReference type="CDD" id="cd23574">
    <property type="entry name" value="TFP_LU_ECD_SPACA4"/>
    <property type="match status" value="1"/>
</dbReference>
<dbReference type="PANTHER" id="PTHR47613">
    <property type="entry name" value="SPERM ACROSOME MEMBRANE-ASSOCIATED PROTEIN 4"/>
    <property type="match status" value="1"/>
</dbReference>
<evidence type="ECO:0000256" key="1">
    <source>
        <dbReference type="ARBA" id="ARBA00004609"/>
    </source>
</evidence>
<name>S7N3I8_MYOBR</name>
<accession>S7N3I8</accession>
<evidence type="ECO:0000256" key="6">
    <source>
        <dbReference type="ARBA" id="ARBA00023157"/>
    </source>
</evidence>
<dbReference type="AlphaFoldDB" id="S7N3I8"/>
<dbReference type="Gene3D" id="2.10.60.10">
    <property type="entry name" value="CD59"/>
    <property type="match status" value="1"/>
</dbReference>
<evidence type="ECO:0000256" key="2">
    <source>
        <dbReference type="ARBA" id="ARBA00022475"/>
    </source>
</evidence>
<keyword evidence="6" id="KW-1015">Disulfide bond</keyword>
<protein>
    <submittedName>
        <fullName evidence="9">Sperm acrosome membrane-associated protein 4</fullName>
    </submittedName>
</protein>
<keyword evidence="7" id="KW-0325">Glycoprotein</keyword>
<sequence>METEKAADVWELLAGNKTWTGQWVLGRKITPAQQERSGGIKVCEFCDMIKSSTCTGISVPCADNDHCFTSYGIIPGFGPIINKGCKSPSLCGHDVESVLYKDVTYKISSSCCKSELCNRAYIFSGSLKLEATTCLVVAMLLLHY</sequence>
<keyword evidence="5" id="KW-0472">Membrane</keyword>
<dbReference type="GO" id="GO:0005886">
    <property type="term" value="C:plasma membrane"/>
    <property type="evidence" value="ECO:0007669"/>
    <property type="project" value="UniProtKB-SubCell"/>
</dbReference>
<dbReference type="PANTHER" id="PTHR47613:SF1">
    <property type="entry name" value="SPERM ACROSOME MEMBRANE-ASSOCIATED PROTEIN 4"/>
    <property type="match status" value="1"/>
</dbReference>
<dbReference type="GO" id="GO:0035036">
    <property type="term" value="P:sperm-egg recognition"/>
    <property type="evidence" value="ECO:0007669"/>
    <property type="project" value="TreeGrafter"/>
</dbReference>
<keyword evidence="4" id="KW-0732">Signal</keyword>
<evidence type="ECO:0000313" key="9">
    <source>
        <dbReference type="EMBL" id="EPQ10600.1"/>
    </source>
</evidence>
<dbReference type="EMBL" id="KE163030">
    <property type="protein sequence ID" value="EPQ10600.1"/>
    <property type="molecule type" value="Genomic_DNA"/>
</dbReference>
<dbReference type="GO" id="GO:0098552">
    <property type="term" value="C:side of membrane"/>
    <property type="evidence" value="ECO:0007669"/>
    <property type="project" value="UniProtKB-KW"/>
</dbReference>
<organism evidence="9 10">
    <name type="scientific">Myotis brandtii</name>
    <name type="common">Brandt's bat</name>
    <dbReference type="NCBI Taxonomy" id="109478"/>
    <lineage>
        <taxon>Eukaryota</taxon>
        <taxon>Metazoa</taxon>
        <taxon>Chordata</taxon>
        <taxon>Craniata</taxon>
        <taxon>Vertebrata</taxon>
        <taxon>Euteleostomi</taxon>
        <taxon>Mammalia</taxon>
        <taxon>Eutheria</taxon>
        <taxon>Laurasiatheria</taxon>
        <taxon>Chiroptera</taxon>
        <taxon>Yangochiroptera</taxon>
        <taxon>Vespertilionidae</taxon>
        <taxon>Myotis</taxon>
    </lineage>
</organism>
<keyword evidence="10" id="KW-1185">Reference proteome</keyword>
<dbReference type="SUPFAM" id="SSF57302">
    <property type="entry name" value="Snake toxin-like"/>
    <property type="match status" value="1"/>
</dbReference>
<evidence type="ECO:0000256" key="8">
    <source>
        <dbReference type="ARBA" id="ARBA00023288"/>
    </source>
</evidence>
<dbReference type="InterPro" id="IPR045860">
    <property type="entry name" value="Snake_toxin-like_sf"/>
</dbReference>
<dbReference type="InterPro" id="IPR046354">
    <property type="entry name" value="SPACA4/Bouncer"/>
</dbReference>
<keyword evidence="8" id="KW-0449">Lipoprotein</keyword>
<comment type="subcellular location">
    <subcellularLocation>
        <location evidence="1">Cell membrane</location>
        <topology evidence="1">Lipid-anchor</topology>
        <topology evidence="1">GPI-anchor</topology>
    </subcellularLocation>
</comment>
<reference evidence="9 10" key="1">
    <citation type="journal article" date="2013" name="Nat. Commun.">
        <title>Genome analysis reveals insights into physiology and longevity of the Brandt's bat Myotis brandtii.</title>
        <authorList>
            <person name="Seim I."/>
            <person name="Fang X."/>
            <person name="Xiong Z."/>
            <person name="Lobanov A.V."/>
            <person name="Huang Z."/>
            <person name="Ma S."/>
            <person name="Feng Y."/>
            <person name="Turanov A.A."/>
            <person name="Zhu Y."/>
            <person name="Lenz T.L."/>
            <person name="Gerashchenko M.V."/>
            <person name="Fan D."/>
            <person name="Hee Yim S."/>
            <person name="Yao X."/>
            <person name="Jordan D."/>
            <person name="Xiong Y."/>
            <person name="Ma Y."/>
            <person name="Lyapunov A.N."/>
            <person name="Chen G."/>
            <person name="Kulakova O.I."/>
            <person name="Sun Y."/>
            <person name="Lee S.G."/>
            <person name="Bronson R.T."/>
            <person name="Moskalev A.A."/>
            <person name="Sunyaev S.R."/>
            <person name="Zhang G."/>
            <person name="Krogh A."/>
            <person name="Wang J."/>
            <person name="Gladyshev V.N."/>
        </authorList>
    </citation>
    <scope>NUCLEOTIDE SEQUENCE [LARGE SCALE GENOMIC DNA]</scope>
</reference>
<evidence type="ECO:0000256" key="5">
    <source>
        <dbReference type="ARBA" id="ARBA00023136"/>
    </source>
</evidence>
<keyword evidence="3" id="KW-0336">GPI-anchor</keyword>
<gene>
    <name evidence="9" type="ORF">D623_10025982</name>
</gene>